<feature type="compositionally biased region" description="Basic and acidic residues" evidence="1">
    <location>
        <begin position="559"/>
        <end position="574"/>
    </location>
</feature>
<feature type="transmembrane region" description="Helical" evidence="2">
    <location>
        <begin position="116"/>
        <end position="137"/>
    </location>
</feature>
<feature type="region of interest" description="Disordered" evidence="1">
    <location>
        <begin position="508"/>
        <end position="653"/>
    </location>
</feature>
<dbReference type="Proteomes" id="UP000223968">
    <property type="component" value="Unassembled WGS sequence"/>
</dbReference>
<keyword evidence="2" id="KW-1133">Transmembrane helix</keyword>
<feature type="transmembrane region" description="Helical" evidence="2">
    <location>
        <begin position="149"/>
        <end position="177"/>
    </location>
</feature>
<dbReference type="STRING" id="1447875.A0A2B7XW18"/>
<evidence type="ECO:0000313" key="3">
    <source>
        <dbReference type="EMBL" id="PGH12822.1"/>
    </source>
</evidence>
<reference evidence="3 4" key="1">
    <citation type="submission" date="2017-10" db="EMBL/GenBank/DDBJ databases">
        <title>Comparative genomics in systemic dimorphic fungi from Ajellomycetaceae.</title>
        <authorList>
            <person name="Munoz J.F."/>
            <person name="Mcewen J.G."/>
            <person name="Clay O.K."/>
            <person name="Cuomo C.A."/>
        </authorList>
    </citation>
    <scope>NUCLEOTIDE SEQUENCE [LARGE SCALE GENOMIC DNA]</scope>
    <source>
        <strain evidence="3 4">UAMH5409</strain>
    </source>
</reference>
<feature type="compositionally biased region" description="Polar residues" evidence="1">
    <location>
        <begin position="587"/>
        <end position="600"/>
    </location>
</feature>
<organism evidence="3 4">
    <name type="scientific">Helicocarpus griseus UAMH5409</name>
    <dbReference type="NCBI Taxonomy" id="1447875"/>
    <lineage>
        <taxon>Eukaryota</taxon>
        <taxon>Fungi</taxon>
        <taxon>Dikarya</taxon>
        <taxon>Ascomycota</taxon>
        <taxon>Pezizomycotina</taxon>
        <taxon>Eurotiomycetes</taxon>
        <taxon>Eurotiomycetidae</taxon>
        <taxon>Onygenales</taxon>
        <taxon>Ajellomycetaceae</taxon>
        <taxon>Helicocarpus</taxon>
    </lineage>
</organism>
<feature type="compositionally biased region" description="Polar residues" evidence="1">
    <location>
        <begin position="352"/>
        <end position="373"/>
    </location>
</feature>
<dbReference type="OrthoDB" id="5404940at2759"/>
<keyword evidence="2" id="KW-0812">Transmembrane</keyword>
<keyword evidence="4" id="KW-1185">Reference proteome</keyword>
<feature type="transmembrane region" description="Helical" evidence="2">
    <location>
        <begin position="87"/>
        <end position="110"/>
    </location>
</feature>
<gene>
    <name evidence="3" type="ORF">AJ79_04046</name>
</gene>
<dbReference type="EMBL" id="PDNB01000053">
    <property type="protein sequence ID" value="PGH12822.1"/>
    <property type="molecule type" value="Genomic_DNA"/>
</dbReference>
<feature type="compositionally biased region" description="Polar residues" evidence="1">
    <location>
        <begin position="545"/>
        <end position="558"/>
    </location>
</feature>
<sequence>MGRTEPPFLYDPPSHNRFSGIATSFDPKAATRASWTPREPRMERNGPLVNFNQHPDSYAVLPDGKINKKTMSPKTKGRVKVTRMFQLALRVLTLIGSLGMLFCVICINGTAGAVSWMIRIAPGVSILHTIYAVYHLSRSAAGRTPASSASYMLFAAVLDAGLIPLYVFTGIMAQVQHTSGTYGWGTLFKTELAADKIIYATFLGCCIIAGLHLSSLIISLYLAVIFRKISKLPPDMNPLEDNLTARPHKRTKSEIANIAEKHMSDSTIDSRDFKRESIAQAPLITPTRSVPFRHTRADSAEDVSNSSRSTFYSAMSQRYSRSDLPSQQMRQYEQYQHTPITIARTPARGRGNTLSRPQSAIINTPPRSESSRPGSAEIGTRDPSGVSSLTKDNWFVYPSSPSPPLDGEKVSPLPSCEGSPDMVGRDIGVKDWENNATDSYGFDRSGTVVRHRSKDNYSPLSSCYDDDENIYDKKHTENLYVFEQDLGDHQNNNSYIPAEAKTDISPAVFNPLEMNPPTPQPPEQQQVNSNSQTGSIRRVALTDVPNPSLNSPRTSTPVKSHDIESKSHDIESKYTKSSPFGIRNDVQDSAPNSTGKSSTPGKKRWTLRSGKASAYESLRADDDSDDGNDASPAPRDSDRKGRVVSNSGIDFGTGFGSGSSGYGSYIAGLGVGRRRDVSGKVAEEGRGGIGAADEKETPTKPKGRRLSKSGINGNGEIKAAGWARFKGL</sequence>
<evidence type="ECO:0000256" key="1">
    <source>
        <dbReference type="SAM" id="MobiDB-lite"/>
    </source>
</evidence>
<protein>
    <submittedName>
        <fullName evidence="3">Uncharacterized protein</fullName>
    </submittedName>
</protein>
<evidence type="ECO:0000256" key="2">
    <source>
        <dbReference type="SAM" id="Phobius"/>
    </source>
</evidence>
<feature type="region of interest" description="Disordered" evidence="1">
    <location>
        <begin position="337"/>
        <end position="421"/>
    </location>
</feature>
<keyword evidence="2" id="KW-0472">Membrane</keyword>
<name>A0A2B7XW18_9EURO</name>
<proteinExistence type="predicted"/>
<dbReference type="AlphaFoldDB" id="A0A2B7XW18"/>
<feature type="transmembrane region" description="Helical" evidence="2">
    <location>
        <begin position="197"/>
        <end position="226"/>
    </location>
</feature>
<feature type="compositionally biased region" description="Basic and acidic residues" evidence="1">
    <location>
        <begin position="681"/>
        <end position="699"/>
    </location>
</feature>
<evidence type="ECO:0000313" key="4">
    <source>
        <dbReference type="Proteomes" id="UP000223968"/>
    </source>
</evidence>
<comment type="caution">
    <text evidence="3">The sequence shown here is derived from an EMBL/GenBank/DDBJ whole genome shotgun (WGS) entry which is preliminary data.</text>
</comment>
<accession>A0A2B7XW18</accession>
<feature type="region of interest" description="Disordered" evidence="1">
    <location>
        <begin position="681"/>
        <end position="715"/>
    </location>
</feature>